<gene>
    <name evidence="5" type="ORF">Bandiella_00155</name>
</gene>
<dbReference type="SUPFAM" id="SSF51735">
    <property type="entry name" value="NAD(P)-binding Rossmann-fold domains"/>
    <property type="match status" value="1"/>
</dbReference>
<accession>A0ABZ0UK66</accession>
<evidence type="ECO:0000256" key="1">
    <source>
        <dbReference type="ARBA" id="ARBA00007406"/>
    </source>
</evidence>
<evidence type="ECO:0000313" key="6">
    <source>
        <dbReference type="Proteomes" id="UP001327219"/>
    </source>
</evidence>
<dbReference type="CDD" id="cd18126">
    <property type="entry name" value="GAPDH_I_C"/>
    <property type="match status" value="1"/>
</dbReference>
<keyword evidence="6" id="KW-1185">Reference proteome</keyword>
<keyword evidence="2" id="KW-0560">Oxidoreductase</keyword>
<dbReference type="Pfam" id="PF00044">
    <property type="entry name" value="Gp_dh_N"/>
    <property type="match status" value="1"/>
</dbReference>
<protein>
    <submittedName>
        <fullName evidence="5">Type I glyceraldehyde-3-phosphate dehydrogenase</fullName>
    </submittedName>
</protein>
<dbReference type="InterPro" id="IPR020829">
    <property type="entry name" value="GlycerAld_3-P_DH_cat"/>
</dbReference>
<organism evidence="5 6">
    <name type="scientific">Candidatus Bandiella euplotis</name>
    <dbReference type="NCBI Taxonomy" id="1664265"/>
    <lineage>
        <taxon>Bacteria</taxon>
        <taxon>Pseudomonadati</taxon>
        <taxon>Pseudomonadota</taxon>
        <taxon>Alphaproteobacteria</taxon>
        <taxon>Rickettsiales</taxon>
        <taxon>Candidatus Midichloriaceae</taxon>
        <taxon>Candidatus Bandiella</taxon>
    </lineage>
</organism>
<feature type="domain" description="Glyceraldehyde 3-phosphate dehydrogenase NAD(P) binding" evidence="4">
    <location>
        <begin position="4"/>
        <end position="155"/>
    </location>
</feature>
<dbReference type="PANTHER" id="PTHR43148">
    <property type="entry name" value="GLYCERALDEHYDE-3-PHOSPHATE DEHYDROGENASE 2"/>
    <property type="match status" value="1"/>
</dbReference>
<evidence type="ECO:0000256" key="2">
    <source>
        <dbReference type="ARBA" id="ARBA00023002"/>
    </source>
</evidence>
<dbReference type="SUPFAM" id="SSF55347">
    <property type="entry name" value="Glyceraldehyde-3-phosphate dehydrogenase-like, C-terminal domain"/>
    <property type="match status" value="1"/>
</dbReference>
<dbReference type="CDD" id="cd05214">
    <property type="entry name" value="GAPDH_I_N"/>
    <property type="match status" value="1"/>
</dbReference>
<dbReference type="PIRSF" id="PIRSF000149">
    <property type="entry name" value="GAP_DH"/>
    <property type="match status" value="1"/>
</dbReference>
<evidence type="ECO:0000256" key="3">
    <source>
        <dbReference type="RuleBase" id="RU000397"/>
    </source>
</evidence>
<dbReference type="Pfam" id="PF02800">
    <property type="entry name" value="Gp_dh_C"/>
    <property type="match status" value="1"/>
</dbReference>
<dbReference type="PRINTS" id="PR00078">
    <property type="entry name" value="G3PDHDRGNASE"/>
</dbReference>
<sequence length="336" mass="37428">MRKKNVAINGLGRIGKNLFRRYFEEDYENFNLVAVNLGESNIESKIHLLRHDSVHGHFSGVEKIENDQIFVGSKRVKLLTQRNIESINWEQYGVDVVLECTGNFTNRDKSYQHIKQGARKVLVSAPCKEADKTIVMGVNHQDITSDDEIISVGSCTTNCLAPIAKILDSGVGIESGFMTTIHSYTNDQRIIDGGHTDLRRARAAAVSMIPTTTGAAKSIGLVLPSLKGKLDGAAIRVPTPNVSMIDLSFYASKETSSEEINDIVRKEAKLLYKGIVEVVDEQLVSIDFNHTTASAIFDINETRVLNKRFCRIMAWYDNEWAFSCRMLEVANLITGL</sequence>
<reference evidence="5 6" key="1">
    <citation type="submission" date="2022-11" db="EMBL/GenBank/DDBJ databases">
        <title>Host association and intracellularity evolved multiple times independently in the Rickettsiales.</title>
        <authorList>
            <person name="Castelli M."/>
            <person name="Nardi T."/>
            <person name="Gammuto L."/>
            <person name="Bellinzona G."/>
            <person name="Sabaneyeva E."/>
            <person name="Potekhin A."/>
            <person name="Serra V."/>
            <person name="Petroni G."/>
            <person name="Sassera D."/>
        </authorList>
    </citation>
    <scope>NUCLEOTIDE SEQUENCE [LARGE SCALE GENOMIC DNA]</scope>
    <source>
        <strain evidence="5 6">NDG2</strain>
    </source>
</reference>
<dbReference type="Gene3D" id="3.40.50.720">
    <property type="entry name" value="NAD(P)-binding Rossmann-like Domain"/>
    <property type="match status" value="1"/>
</dbReference>
<dbReference type="SMART" id="SM00846">
    <property type="entry name" value="Gp_dh_N"/>
    <property type="match status" value="1"/>
</dbReference>
<dbReference type="InterPro" id="IPR036291">
    <property type="entry name" value="NAD(P)-bd_dom_sf"/>
</dbReference>
<dbReference type="RefSeq" id="WP_323733003.1">
    <property type="nucleotide sequence ID" value="NZ_CP110820.1"/>
</dbReference>
<dbReference type="InterPro" id="IPR006424">
    <property type="entry name" value="Glyceraldehyde-3-P_DH_1"/>
</dbReference>
<comment type="similarity">
    <text evidence="1 3">Belongs to the glyceraldehyde-3-phosphate dehydrogenase family.</text>
</comment>
<dbReference type="Gene3D" id="3.30.360.10">
    <property type="entry name" value="Dihydrodipicolinate Reductase, domain 2"/>
    <property type="match status" value="1"/>
</dbReference>
<dbReference type="EMBL" id="CP110820">
    <property type="protein sequence ID" value="WPX96052.1"/>
    <property type="molecule type" value="Genomic_DNA"/>
</dbReference>
<name>A0ABZ0UK66_9RICK</name>
<dbReference type="InterPro" id="IPR020831">
    <property type="entry name" value="GlycerAld/Erythrose_P_DH"/>
</dbReference>
<dbReference type="InterPro" id="IPR020828">
    <property type="entry name" value="GlycerAld_3-P_DH_NAD(P)-bd"/>
</dbReference>
<evidence type="ECO:0000259" key="4">
    <source>
        <dbReference type="SMART" id="SM00846"/>
    </source>
</evidence>
<dbReference type="NCBIfam" id="TIGR01534">
    <property type="entry name" value="GAPDH-I"/>
    <property type="match status" value="1"/>
</dbReference>
<proteinExistence type="inferred from homology"/>
<evidence type="ECO:0000313" key="5">
    <source>
        <dbReference type="EMBL" id="WPX96052.1"/>
    </source>
</evidence>
<dbReference type="Proteomes" id="UP001327219">
    <property type="component" value="Chromosome"/>
</dbReference>